<dbReference type="InterPro" id="IPR052835">
    <property type="entry name" value="Nepro"/>
</dbReference>
<organism evidence="3 4">
    <name type="scientific">Polypterus senegalus</name>
    <name type="common">Senegal bichir</name>
    <dbReference type="NCBI Taxonomy" id="55291"/>
    <lineage>
        <taxon>Eukaryota</taxon>
        <taxon>Metazoa</taxon>
        <taxon>Chordata</taxon>
        <taxon>Craniata</taxon>
        <taxon>Vertebrata</taxon>
        <taxon>Euteleostomi</taxon>
        <taxon>Actinopterygii</taxon>
        <taxon>Polypteriformes</taxon>
        <taxon>Polypteridae</taxon>
        <taxon>Polypterus</taxon>
    </lineage>
</organism>
<evidence type="ECO:0000256" key="1">
    <source>
        <dbReference type="SAM" id="MobiDB-lite"/>
    </source>
</evidence>
<evidence type="ECO:0000313" key="3">
    <source>
        <dbReference type="EMBL" id="KAG2456302.1"/>
    </source>
</evidence>
<reference evidence="3 4" key="1">
    <citation type="journal article" date="2021" name="Cell">
        <title>Tracing the genetic footprints of vertebrate landing in non-teleost ray-finned fishes.</title>
        <authorList>
            <person name="Bi X."/>
            <person name="Wang K."/>
            <person name="Yang L."/>
            <person name="Pan H."/>
            <person name="Jiang H."/>
            <person name="Wei Q."/>
            <person name="Fang M."/>
            <person name="Yu H."/>
            <person name="Zhu C."/>
            <person name="Cai Y."/>
            <person name="He Y."/>
            <person name="Gan X."/>
            <person name="Zeng H."/>
            <person name="Yu D."/>
            <person name="Zhu Y."/>
            <person name="Jiang H."/>
            <person name="Qiu Q."/>
            <person name="Yang H."/>
            <person name="Zhang Y.E."/>
            <person name="Wang W."/>
            <person name="Zhu M."/>
            <person name="He S."/>
            <person name="Zhang G."/>
        </authorList>
    </citation>
    <scope>NUCLEOTIDE SEQUENCE [LARGE SCALE GENOMIC DNA]</scope>
    <source>
        <strain evidence="3">Bchr_013</strain>
    </source>
</reference>
<accession>A0A8X7WWU6</accession>
<feature type="non-terminal residue" evidence="3">
    <location>
        <position position="1"/>
    </location>
</feature>
<feature type="compositionally biased region" description="Polar residues" evidence="1">
    <location>
        <begin position="577"/>
        <end position="595"/>
    </location>
</feature>
<evidence type="ECO:0000259" key="2">
    <source>
        <dbReference type="Pfam" id="PF14780"/>
    </source>
</evidence>
<dbReference type="Pfam" id="PF14780">
    <property type="entry name" value="NEPRO_N"/>
    <property type="match status" value="2"/>
</dbReference>
<sequence>MAWDRGTTSAKLAQEWQQADMSEVKTFGGWHVKPFIMAPKRSAAASGAVPKRKRKMLTIAEKEYAGLQVNEPKVRDGMEVVEQPKDDLFPCACPTELVKVKIPFGIKFLDAVISVPMRGLHVHVGVVLTHGAGGDLHFRHLVSMATSLASNGVLCVRFTCKGLNLSYRTKAYRAVVCVKGLLRHCHNVLDLLRSKAFKLEVSVLHGILYSYNHRLHHHKPFKAMKQVDQCLKRVYDMKLEAILQDLKDMCPTILPKLSVQFIRWEEYIVLNVVVIGMLSRLWVLFKGVLQCMAPLYENTFALTQEVSHVQQLPFVKDFTFPCDIASFLGPAYLEAVNMAPPKVPVIRGAKIGRQSKAKLLDKLFVSELPESNKREKMHQKFKPALRRRKHVDLGTPVLERRPEVQGELSPFDVKDLLRPPGFKLTTVESTDFLKKGTKDVLPDTNLIHLRKSFASEIHGARSFQDLTEHLKKMVCCFREKNLKERNAFLRGLLLKCVRLKHLESRGYRLTLKMKCLKRSICKSLVGQILPKKRLNSQKRWSLKAHFQRNIPLWNKKLSVEQKATVSLHEHMPGSNGGVQTFISNHSNQRSTSRPLTSHKGLQLKSSGKCTSDRDSISPSLNTRTELKCGTADDAIDNIFERIGL</sequence>
<proteinExistence type="predicted"/>
<dbReference type="GO" id="GO:0005634">
    <property type="term" value="C:nucleus"/>
    <property type="evidence" value="ECO:0007669"/>
    <property type="project" value="TreeGrafter"/>
</dbReference>
<dbReference type="InterPro" id="IPR027951">
    <property type="entry name" value="Nepro_N"/>
</dbReference>
<dbReference type="PANTHER" id="PTHR34761">
    <property type="entry name" value="NUCLEOLUS AND NEURAL PROGENITOR PROTEIN"/>
    <property type="match status" value="1"/>
</dbReference>
<dbReference type="EMBL" id="JAATIS010008602">
    <property type="protein sequence ID" value="KAG2456302.1"/>
    <property type="molecule type" value="Genomic_DNA"/>
</dbReference>
<feature type="domain" description="Nucleolus and neural progenitor protein-like N-terminal" evidence="2">
    <location>
        <begin position="177"/>
        <end position="251"/>
    </location>
</feature>
<comment type="caution">
    <text evidence="3">The sequence shown here is derived from an EMBL/GenBank/DDBJ whole genome shotgun (WGS) entry which is preliminary data.</text>
</comment>
<feature type="region of interest" description="Disordered" evidence="1">
    <location>
        <begin position="576"/>
        <end position="616"/>
    </location>
</feature>
<feature type="non-terminal residue" evidence="3">
    <location>
        <position position="644"/>
    </location>
</feature>
<gene>
    <name evidence="3" type="primary">Nepro</name>
    <name evidence="3" type="ORF">GTO96_0013965</name>
</gene>
<dbReference type="PANTHER" id="PTHR34761:SF1">
    <property type="entry name" value="NUCLEOLUS AND NEURAL PROGENITOR PROTEIN"/>
    <property type="match status" value="1"/>
</dbReference>
<dbReference type="GO" id="GO:0045747">
    <property type="term" value="P:positive regulation of Notch signaling pathway"/>
    <property type="evidence" value="ECO:0007669"/>
    <property type="project" value="TreeGrafter"/>
</dbReference>
<evidence type="ECO:0000313" key="4">
    <source>
        <dbReference type="Proteomes" id="UP000886611"/>
    </source>
</evidence>
<feature type="domain" description="Nucleolus and neural progenitor protein-like N-terminal" evidence="2">
    <location>
        <begin position="256"/>
        <end position="299"/>
    </location>
</feature>
<protein>
    <submittedName>
        <fullName evidence="3">NEPRO protein</fullName>
    </submittedName>
</protein>
<dbReference type="AlphaFoldDB" id="A0A8X7WWU6"/>
<keyword evidence="4" id="KW-1185">Reference proteome</keyword>
<dbReference type="Proteomes" id="UP000886611">
    <property type="component" value="Unassembled WGS sequence"/>
</dbReference>
<name>A0A8X7WWU6_POLSE</name>